<feature type="signal peptide" evidence="1">
    <location>
        <begin position="1"/>
        <end position="20"/>
    </location>
</feature>
<evidence type="ECO:0008006" key="4">
    <source>
        <dbReference type="Google" id="ProtNLM"/>
    </source>
</evidence>
<keyword evidence="3" id="KW-1185">Reference proteome</keyword>
<evidence type="ECO:0000313" key="3">
    <source>
        <dbReference type="Proteomes" id="UP001519460"/>
    </source>
</evidence>
<name>A0ABD0KTK8_9CAEN</name>
<organism evidence="2 3">
    <name type="scientific">Batillaria attramentaria</name>
    <dbReference type="NCBI Taxonomy" id="370345"/>
    <lineage>
        <taxon>Eukaryota</taxon>
        <taxon>Metazoa</taxon>
        <taxon>Spiralia</taxon>
        <taxon>Lophotrochozoa</taxon>
        <taxon>Mollusca</taxon>
        <taxon>Gastropoda</taxon>
        <taxon>Caenogastropoda</taxon>
        <taxon>Sorbeoconcha</taxon>
        <taxon>Cerithioidea</taxon>
        <taxon>Batillariidae</taxon>
        <taxon>Batillaria</taxon>
    </lineage>
</organism>
<evidence type="ECO:0000313" key="2">
    <source>
        <dbReference type="EMBL" id="KAK7490562.1"/>
    </source>
</evidence>
<evidence type="ECO:0000256" key="1">
    <source>
        <dbReference type="SAM" id="SignalP"/>
    </source>
</evidence>
<dbReference type="AlphaFoldDB" id="A0ABD0KTK8"/>
<gene>
    <name evidence="2" type="ORF">BaRGS_00018165</name>
</gene>
<dbReference type="Proteomes" id="UP001519460">
    <property type="component" value="Unassembled WGS sequence"/>
</dbReference>
<comment type="caution">
    <text evidence="2">The sequence shown here is derived from an EMBL/GenBank/DDBJ whole genome shotgun (WGS) entry which is preliminary data.</text>
</comment>
<keyword evidence="1" id="KW-0732">Signal</keyword>
<feature type="chain" id="PRO_5044750274" description="Secreted protein" evidence="1">
    <location>
        <begin position="21"/>
        <end position="95"/>
    </location>
</feature>
<accession>A0ABD0KTK8</accession>
<protein>
    <recommendedName>
        <fullName evidence="4">Secreted protein</fullName>
    </recommendedName>
</protein>
<dbReference type="EMBL" id="JACVVK020000125">
    <property type="protein sequence ID" value="KAK7490562.1"/>
    <property type="molecule type" value="Genomic_DNA"/>
</dbReference>
<sequence>MTTSCLLTVFFGLTHGAVWAKLVCRKRPRTLPTYPRDAKSLYITTARTYTVFNISLIRRTLTSRVRIPPVQLKHAARGAELACKQKLRRLRPGCH</sequence>
<proteinExistence type="predicted"/>
<reference evidence="2 3" key="1">
    <citation type="journal article" date="2023" name="Sci. Data">
        <title>Genome assembly of the Korean intertidal mud-creeper Batillaria attramentaria.</title>
        <authorList>
            <person name="Patra A.K."/>
            <person name="Ho P.T."/>
            <person name="Jun S."/>
            <person name="Lee S.J."/>
            <person name="Kim Y."/>
            <person name="Won Y.J."/>
        </authorList>
    </citation>
    <scope>NUCLEOTIDE SEQUENCE [LARGE SCALE GENOMIC DNA]</scope>
    <source>
        <strain evidence="2">Wonlab-2016</strain>
    </source>
</reference>